<proteinExistence type="predicted"/>
<dbReference type="PANTHER" id="PTHR42791:SF14">
    <property type="entry name" value="N-ACETYLTRANSFERASE DOMAIN-CONTAINING PROTEIN"/>
    <property type="match status" value="1"/>
</dbReference>
<evidence type="ECO:0000313" key="1">
    <source>
        <dbReference type="EMBL" id="KAF1954353.1"/>
    </source>
</evidence>
<dbReference type="EMBL" id="ML976999">
    <property type="protein sequence ID" value="KAF1954353.1"/>
    <property type="molecule type" value="Genomic_DNA"/>
</dbReference>
<keyword evidence="2" id="KW-1185">Reference proteome</keyword>
<dbReference type="InterPro" id="IPR052523">
    <property type="entry name" value="Trichothecene_AcTrans"/>
</dbReference>
<reference evidence="1" key="1">
    <citation type="journal article" date="2020" name="Stud. Mycol.">
        <title>101 Dothideomycetes genomes: a test case for predicting lifestyles and emergence of pathogens.</title>
        <authorList>
            <person name="Haridas S."/>
            <person name="Albert R."/>
            <person name="Binder M."/>
            <person name="Bloem J."/>
            <person name="Labutti K."/>
            <person name="Salamov A."/>
            <person name="Andreopoulos B."/>
            <person name="Baker S."/>
            <person name="Barry K."/>
            <person name="Bills G."/>
            <person name="Bluhm B."/>
            <person name="Cannon C."/>
            <person name="Castanera R."/>
            <person name="Culley D."/>
            <person name="Daum C."/>
            <person name="Ezra D."/>
            <person name="Gonzalez J."/>
            <person name="Henrissat B."/>
            <person name="Kuo A."/>
            <person name="Liang C."/>
            <person name="Lipzen A."/>
            <person name="Lutzoni F."/>
            <person name="Magnuson J."/>
            <person name="Mondo S."/>
            <person name="Nolan M."/>
            <person name="Ohm R."/>
            <person name="Pangilinan J."/>
            <person name="Park H.-J."/>
            <person name="Ramirez L."/>
            <person name="Alfaro M."/>
            <person name="Sun H."/>
            <person name="Tritt A."/>
            <person name="Yoshinaga Y."/>
            <person name="Zwiers L.-H."/>
            <person name="Turgeon B."/>
            <person name="Goodwin S."/>
            <person name="Spatafora J."/>
            <person name="Crous P."/>
            <person name="Grigoriev I."/>
        </authorList>
    </citation>
    <scope>NUCLEOTIDE SEQUENCE</scope>
    <source>
        <strain evidence="1">CBS 675.92</strain>
    </source>
</reference>
<dbReference type="InterPro" id="IPR016181">
    <property type="entry name" value="Acyl_CoA_acyltransferase"/>
</dbReference>
<dbReference type="Proteomes" id="UP000800035">
    <property type="component" value="Unassembled WGS sequence"/>
</dbReference>
<accession>A0A6A5TN92</accession>
<evidence type="ECO:0008006" key="3">
    <source>
        <dbReference type="Google" id="ProtNLM"/>
    </source>
</evidence>
<dbReference type="PANTHER" id="PTHR42791">
    <property type="entry name" value="GNAT FAMILY ACETYLTRANSFERASE"/>
    <property type="match status" value="1"/>
</dbReference>
<dbReference type="AlphaFoldDB" id="A0A6A5TN92"/>
<dbReference type="SUPFAM" id="SSF55729">
    <property type="entry name" value="Acyl-CoA N-acyltransferases (Nat)"/>
    <property type="match status" value="1"/>
</dbReference>
<protein>
    <recommendedName>
        <fullName evidence="3">N-acetyltransferase domain-containing protein</fullName>
    </recommendedName>
</protein>
<dbReference type="OrthoDB" id="4738875at2759"/>
<evidence type="ECO:0000313" key="2">
    <source>
        <dbReference type="Proteomes" id="UP000800035"/>
    </source>
</evidence>
<name>A0A6A5TN92_9PLEO</name>
<dbReference type="Gene3D" id="3.40.630.30">
    <property type="match status" value="1"/>
</dbReference>
<organism evidence="1 2">
    <name type="scientific">Byssothecium circinans</name>
    <dbReference type="NCBI Taxonomy" id="147558"/>
    <lineage>
        <taxon>Eukaryota</taxon>
        <taxon>Fungi</taxon>
        <taxon>Dikarya</taxon>
        <taxon>Ascomycota</taxon>
        <taxon>Pezizomycotina</taxon>
        <taxon>Dothideomycetes</taxon>
        <taxon>Pleosporomycetidae</taxon>
        <taxon>Pleosporales</taxon>
        <taxon>Massarineae</taxon>
        <taxon>Massarinaceae</taxon>
        <taxon>Byssothecium</taxon>
    </lineage>
</organism>
<gene>
    <name evidence="1" type="ORF">CC80DRAFT_493842</name>
</gene>
<sequence>MAFTVSAATNEDIRQIVHIMFKAYGGGNEYINAIFPRGLTEEGEDLTTQRMLRINSIAPGITWEKATDTTTGVVVGGAMWSLYEHVKPQRFPIDGPPGTWETAEEKEYAKALQASCVGDEMALCDGSDLPIMRMPIMAVDPFCQSKGAGTALLESGLRKADGLHAVVGLTCFLVRDSRV</sequence>